<dbReference type="AlphaFoldDB" id="A0A2P8GH55"/>
<evidence type="ECO:0000313" key="1">
    <source>
        <dbReference type="EMBL" id="PSL33303.1"/>
    </source>
</evidence>
<proteinExistence type="predicted"/>
<protein>
    <submittedName>
        <fullName evidence="1">Uncharacterized protein</fullName>
    </submittedName>
</protein>
<dbReference type="Proteomes" id="UP000240978">
    <property type="component" value="Unassembled WGS sequence"/>
</dbReference>
<keyword evidence="2" id="KW-1185">Reference proteome</keyword>
<evidence type="ECO:0000313" key="2">
    <source>
        <dbReference type="Proteomes" id="UP000240978"/>
    </source>
</evidence>
<sequence>MGPIPENYTDFLYWLKNQTENYWSQDPKTTTNEDKCPQWAYGAKWIGMSDE</sequence>
<gene>
    <name evidence="1" type="ORF">CLV42_103286</name>
</gene>
<comment type="caution">
    <text evidence="1">The sequence shown here is derived from an EMBL/GenBank/DDBJ whole genome shotgun (WGS) entry which is preliminary data.</text>
</comment>
<name>A0A2P8GH55_9BACT</name>
<organism evidence="1 2">
    <name type="scientific">Chitinophaga ginsengisoli</name>
    <dbReference type="NCBI Taxonomy" id="363837"/>
    <lineage>
        <taxon>Bacteria</taxon>
        <taxon>Pseudomonadati</taxon>
        <taxon>Bacteroidota</taxon>
        <taxon>Chitinophagia</taxon>
        <taxon>Chitinophagales</taxon>
        <taxon>Chitinophagaceae</taxon>
        <taxon>Chitinophaga</taxon>
    </lineage>
</organism>
<dbReference type="EMBL" id="PYGK01000003">
    <property type="protein sequence ID" value="PSL33303.1"/>
    <property type="molecule type" value="Genomic_DNA"/>
</dbReference>
<reference evidence="1 2" key="1">
    <citation type="submission" date="2018-03" db="EMBL/GenBank/DDBJ databases">
        <title>Genomic Encyclopedia of Archaeal and Bacterial Type Strains, Phase II (KMG-II): from individual species to whole genera.</title>
        <authorList>
            <person name="Goeker M."/>
        </authorList>
    </citation>
    <scope>NUCLEOTIDE SEQUENCE [LARGE SCALE GENOMIC DNA]</scope>
    <source>
        <strain evidence="1 2">DSM 18107</strain>
    </source>
</reference>
<accession>A0A2P8GH55</accession>